<name>A0A2N6L465_9CYAN</name>
<dbReference type="Proteomes" id="UP000235081">
    <property type="component" value="Unassembled WGS sequence"/>
</dbReference>
<reference evidence="3 4" key="1">
    <citation type="submission" date="2017-07" db="EMBL/GenBank/DDBJ databases">
        <title>Genomes of Fischerella (Mastigocladus) sp. strains.</title>
        <authorList>
            <person name="Miller S.R."/>
        </authorList>
    </citation>
    <scope>NUCLEOTIDE SEQUENCE [LARGE SCALE GENOMIC DNA]</scope>
    <source>
        <strain evidence="3 4">CCMEE 5318</strain>
    </source>
</reference>
<keyword evidence="2" id="KW-1133">Transmembrane helix</keyword>
<accession>A0A2N6L465</accession>
<comment type="caution">
    <text evidence="3">The sequence shown here is derived from an EMBL/GenBank/DDBJ whole genome shotgun (WGS) entry which is preliminary data.</text>
</comment>
<dbReference type="EMBL" id="NMQE01000935">
    <property type="protein sequence ID" value="PMB15544.1"/>
    <property type="molecule type" value="Genomic_DNA"/>
</dbReference>
<evidence type="ECO:0000256" key="1">
    <source>
        <dbReference type="SAM" id="MobiDB-lite"/>
    </source>
</evidence>
<dbReference type="AlphaFoldDB" id="A0A2N6L465"/>
<evidence type="ECO:0000313" key="3">
    <source>
        <dbReference type="EMBL" id="PMB15544.1"/>
    </source>
</evidence>
<organism evidence="3 4">
    <name type="scientific">Fischerella thermalis CCMEE 5318</name>
    <dbReference type="NCBI Taxonomy" id="2019666"/>
    <lineage>
        <taxon>Bacteria</taxon>
        <taxon>Bacillati</taxon>
        <taxon>Cyanobacteriota</taxon>
        <taxon>Cyanophyceae</taxon>
        <taxon>Nostocales</taxon>
        <taxon>Hapalosiphonaceae</taxon>
        <taxon>Fischerella</taxon>
    </lineage>
</organism>
<keyword evidence="2" id="KW-0812">Transmembrane</keyword>
<keyword evidence="2" id="KW-0472">Membrane</keyword>
<feature type="transmembrane region" description="Helical" evidence="2">
    <location>
        <begin position="49"/>
        <end position="67"/>
    </location>
</feature>
<feature type="compositionally biased region" description="Polar residues" evidence="1">
    <location>
        <begin position="1"/>
        <end position="17"/>
    </location>
</feature>
<protein>
    <submittedName>
        <fullName evidence="3">Uncharacterized protein</fullName>
    </submittedName>
</protein>
<sequence length="315" mass="35671">MDEQKNNVPPENSSTEQNNDPINNNDHPITAGFKFFSYLVDSPERMRRTLQFGGAIWLLILTILVVVRPNKITVGNLELNAGTITLQEDNNTTKKTFILNPNGGGFDTPWVDTQITVKKGDQVTINASGKINLAVGRLIRSAKDDVILITPWSDPDGIPKHLSDDPDYPEIKNFKVMKEQPFGKLIAGVQGSDDSITSYAIGKEKVFTVQKDGKLLLTVNDIWLSPDHKEAYLPPITNTDYYKNRVLDSINSDSNIAEKVYSQWDEEKKKQEHKKQYDERNKKWQQIKKNRNFSLWYDDNLGAFAVTISVTNANN</sequence>
<evidence type="ECO:0000256" key="2">
    <source>
        <dbReference type="SAM" id="Phobius"/>
    </source>
</evidence>
<dbReference type="RefSeq" id="WP_102183683.1">
    <property type="nucleotide sequence ID" value="NZ_NMQE01000935.1"/>
</dbReference>
<dbReference type="Gene3D" id="2.60.120.430">
    <property type="entry name" value="Galactose-binding lectin"/>
    <property type="match status" value="1"/>
</dbReference>
<feature type="region of interest" description="Disordered" evidence="1">
    <location>
        <begin position="1"/>
        <end position="26"/>
    </location>
</feature>
<gene>
    <name evidence="3" type="ORF">CEN46_25645</name>
</gene>
<evidence type="ECO:0000313" key="4">
    <source>
        <dbReference type="Proteomes" id="UP000235081"/>
    </source>
</evidence>
<proteinExistence type="predicted"/>